<dbReference type="Proteomes" id="UP000801492">
    <property type="component" value="Unassembled WGS sequence"/>
</dbReference>
<feature type="non-terminal residue" evidence="2">
    <location>
        <position position="185"/>
    </location>
</feature>
<keyword evidence="3" id="KW-1185">Reference proteome</keyword>
<protein>
    <submittedName>
        <fullName evidence="2">Uncharacterized protein</fullName>
    </submittedName>
</protein>
<proteinExistence type="predicted"/>
<feature type="region of interest" description="Disordered" evidence="1">
    <location>
        <begin position="13"/>
        <end position="51"/>
    </location>
</feature>
<feature type="compositionally biased region" description="Low complexity" evidence="1">
    <location>
        <begin position="24"/>
        <end position="46"/>
    </location>
</feature>
<sequence>DINKFELASKVGTEVNNIEEPQPGSSGLSLSSYKTASVSTQQSSQQKIGDSNERMSVEKALALYLDIGLSFRKYNILRSSINAIHPDTMPSYYLLQRGKSEILPNQIETSDIYSEVDLQNLLDKTTNSIIKLIPKDDIMNISLTLVSKWGFDGSSRHIAVVPLQLVEDEKKKVLWQNPATSSTYF</sequence>
<evidence type="ECO:0000313" key="3">
    <source>
        <dbReference type="Proteomes" id="UP000801492"/>
    </source>
</evidence>
<organism evidence="2 3">
    <name type="scientific">Ignelater luminosus</name>
    <name type="common">Cucubano</name>
    <name type="synonym">Pyrophorus luminosus</name>
    <dbReference type="NCBI Taxonomy" id="2038154"/>
    <lineage>
        <taxon>Eukaryota</taxon>
        <taxon>Metazoa</taxon>
        <taxon>Ecdysozoa</taxon>
        <taxon>Arthropoda</taxon>
        <taxon>Hexapoda</taxon>
        <taxon>Insecta</taxon>
        <taxon>Pterygota</taxon>
        <taxon>Neoptera</taxon>
        <taxon>Endopterygota</taxon>
        <taxon>Coleoptera</taxon>
        <taxon>Polyphaga</taxon>
        <taxon>Elateriformia</taxon>
        <taxon>Elateroidea</taxon>
        <taxon>Elateridae</taxon>
        <taxon>Agrypninae</taxon>
        <taxon>Pyrophorini</taxon>
        <taxon>Ignelater</taxon>
    </lineage>
</organism>
<gene>
    <name evidence="2" type="ORF">ILUMI_16993</name>
</gene>
<dbReference type="OrthoDB" id="6778942at2759"/>
<dbReference type="EMBL" id="VTPC01070002">
    <property type="protein sequence ID" value="KAF2889180.1"/>
    <property type="molecule type" value="Genomic_DNA"/>
</dbReference>
<comment type="caution">
    <text evidence="2">The sequence shown here is derived from an EMBL/GenBank/DDBJ whole genome shotgun (WGS) entry which is preliminary data.</text>
</comment>
<reference evidence="2" key="1">
    <citation type="submission" date="2019-08" db="EMBL/GenBank/DDBJ databases">
        <title>The genome of the North American firefly Photinus pyralis.</title>
        <authorList>
            <consortium name="Photinus pyralis genome working group"/>
            <person name="Fallon T.R."/>
            <person name="Sander Lower S.E."/>
            <person name="Weng J.-K."/>
        </authorList>
    </citation>
    <scope>NUCLEOTIDE SEQUENCE</scope>
    <source>
        <strain evidence="2">TRF0915ILg1</strain>
        <tissue evidence="2">Whole body</tissue>
    </source>
</reference>
<accession>A0A8K0CT93</accession>
<evidence type="ECO:0000256" key="1">
    <source>
        <dbReference type="SAM" id="MobiDB-lite"/>
    </source>
</evidence>
<dbReference type="AlphaFoldDB" id="A0A8K0CT93"/>
<evidence type="ECO:0000313" key="2">
    <source>
        <dbReference type="EMBL" id="KAF2889180.1"/>
    </source>
</evidence>
<name>A0A8K0CT93_IGNLU</name>